<dbReference type="AlphaFoldDB" id="A0A2H0KTA3"/>
<evidence type="ECO:0000313" key="2">
    <source>
        <dbReference type="EMBL" id="PIQ75346.1"/>
    </source>
</evidence>
<keyword evidence="1" id="KW-0472">Membrane</keyword>
<dbReference type="EMBL" id="PCVO01000025">
    <property type="protein sequence ID" value="PIQ75346.1"/>
    <property type="molecule type" value="Genomic_DNA"/>
</dbReference>
<keyword evidence="1" id="KW-0812">Transmembrane</keyword>
<evidence type="ECO:0000256" key="1">
    <source>
        <dbReference type="SAM" id="Phobius"/>
    </source>
</evidence>
<organism evidence="2 3">
    <name type="scientific">Candidatus Portnoybacteria bacterium CG11_big_fil_rev_8_21_14_0_20_40_15</name>
    <dbReference type="NCBI Taxonomy" id="1974817"/>
    <lineage>
        <taxon>Bacteria</taxon>
        <taxon>Candidatus Portnoyibacteriota</taxon>
    </lineage>
</organism>
<sequence length="874" mass="99098">MGYRFVFSQMFDVRPRTLSGDLDLEKIKKIEAFLDLKIDDPVPQSQRIINLRPKLKHLEILNEKPEQIISIVPAITKNPRRKIDFWPEFFESNIPDESEILSVFDIIEATEQLLKESEAETAYSIPIKNIIEAKERTEPAQMLEVEEQKFDFPQIEEQPLEIKTEQTLSFENENLSGREPDLSFWSRAKLDNQPEFVVGNQFLTPEFLLGKQTAEKSFRWGAKKKSLLIFLAAALIIFSFIPLFGWINKILIAKNNALNSGFVAYQALTLAKDSLEKAEYFKAEENFKNAYNYFAAADSQISDAGGWLVSILEKLPGFSYISSRTRLIKAGQDMSKAGQDFTAMIGLFQKSEINFYGGENKNSLLDIILQARNYLESGLGSLISAKQNLDEIKISALSSQIQPQMVIISDKMPQITESAALALDWIDKFMEILGNQKAKKYLLVFQNNAEARATGGFIGTYGLLDLDQGQIKNLFIDGIFNADGQLREKIIPPPPIQKISTAWSMHDANWFADFPTSAQKLMWFCEKTGGPTVDGVISLTPTVIENLLELTGPIDMPEYEVLLNAQNFAEITQYKVEVDYNKELNQPKKILTDFAPKFMEKIGQELKNNNLEILKIINQAFKEKHILVYFSEPELQEFVKKQGWAGEILPAQQDYFSVVNANINGYKTDKMIDETIKHSSQILEDGSIIDTLEIIRHHLGGNSQFDWFNKVNSDYLRVYLPKGSQLIWVSGQTKEENKSPIDYQAAGFRSDSDVAQEEQSLKKDEASGTDIFEESGKTVFGNWVYVSPGETVTLIYQYRLPFRVDIFGKDTDFSLLAQKQSGSPGSKFETEISWSQNLQAISLPGGFNQDAGKTNLQTDLTQDRLFNFKFSNAK</sequence>
<proteinExistence type="predicted"/>
<protein>
    <recommendedName>
        <fullName evidence="4">DUF4012 domain-containing protein</fullName>
    </recommendedName>
</protein>
<evidence type="ECO:0000313" key="3">
    <source>
        <dbReference type="Proteomes" id="UP000229317"/>
    </source>
</evidence>
<evidence type="ECO:0008006" key="4">
    <source>
        <dbReference type="Google" id="ProtNLM"/>
    </source>
</evidence>
<comment type="caution">
    <text evidence="2">The sequence shown here is derived from an EMBL/GenBank/DDBJ whole genome shotgun (WGS) entry which is preliminary data.</text>
</comment>
<reference evidence="2 3" key="1">
    <citation type="submission" date="2017-09" db="EMBL/GenBank/DDBJ databases">
        <title>Depth-based differentiation of microbial function through sediment-hosted aquifers and enrichment of novel symbionts in the deep terrestrial subsurface.</title>
        <authorList>
            <person name="Probst A.J."/>
            <person name="Ladd B."/>
            <person name="Jarett J.K."/>
            <person name="Geller-Mcgrath D.E."/>
            <person name="Sieber C.M."/>
            <person name="Emerson J.B."/>
            <person name="Anantharaman K."/>
            <person name="Thomas B.C."/>
            <person name="Malmstrom R."/>
            <person name="Stieglmeier M."/>
            <person name="Klingl A."/>
            <person name="Woyke T."/>
            <person name="Ryan C.M."/>
            <person name="Banfield J.F."/>
        </authorList>
    </citation>
    <scope>NUCLEOTIDE SEQUENCE [LARGE SCALE GENOMIC DNA]</scope>
    <source>
        <strain evidence="2">CG11_big_fil_rev_8_21_14_0_20_40_15</strain>
    </source>
</reference>
<accession>A0A2H0KTA3</accession>
<dbReference type="Pfam" id="PF13196">
    <property type="entry name" value="DUF4012"/>
    <property type="match status" value="1"/>
</dbReference>
<keyword evidence="1" id="KW-1133">Transmembrane helix</keyword>
<feature type="transmembrane region" description="Helical" evidence="1">
    <location>
        <begin position="227"/>
        <end position="247"/>
    </location>
</feature>
<name>A0A2H0KTA3_9BACT</name>
<dbReference type="InterPro" id="IPR025101">
    <property type="entry name" value="DUF4012"/>
</dbReference>
<dbReference type="Proteomes" id="UP000229317">
    <property type="component" value="Unassembled WGS sequence"/>
</dbReference>
<gene>
    <name evidence="2" type="ORF">COV84_01675</name>
</gene>